<evidence type="ECO:0000313" key="2">
    <source>
        <dbReference type="EMBL" id="MCW3788352.1"/>
    </source>
</evidence>
<evidence type="ECO:0000256" key="1">
    <source>
        <dbReference type="SAM" id="Phobius"/>
    </source>
</evidence>
<keyword evidence="1" id="KW-0812">Transmembrane</keyword>
<gene>
    <name evidence="2" type="ORF">OM075_17925</name>
</gene>
<feature type="transmembrane region" description="Helical" evidence="1">
    <location>
        <begin position="53"/>
        <end position="75"/>
    </location>
</feature>
<keyword evidence="1" id="KW-1133">Transmembrane helix</keyword>
<feature type="transmembrane region" description="Helical" evidence="1">
    <location>
        <begin position="6"/>
        <end position="23"/>
    </location>
</feature>
<evidence type="ECO:0000313" key="3">
    <source>
        <dbReference type="Proteomes" id="UP001209229"/>
    </source>
</evidence>
<dbReference type="EMBL" id="JAPDPJ010000051">
    <property type="protein sequence ID" value="MCW3788352.1"/>
    <property type="molecule type" value="Genomic_DNA"/>
</dbReference>
<keyword evidence="1" id="KW-0472">Membrane</keyword>
<name>A0AAE3M7H9_9BACT</name>
<dbReference type="Proteomes" id="UP001209229">
    <property type="component" value="Unassembled WGS sequence"/>
</dbReference>
<organism evidence="2 3">
    <name type="scientific">Plebeiibacterium sediminum</name>
    <dbReference type="NCBI Taxonomy" id="2992112"/>
    <lineage>
        <taxon>Bacteria</taxon>
        <taxon>Pseudomonadati</taxon>
        <taxon>Bacteroidota</taxon>
        <taxon>Bacteroidia</taxon>
        <taxon>Marinilabiliales</taxon>
        <taxon>Marinilabiliaceae</taxon>
        <taxon>Plebeiibacterium</taxon>
    </lineage>
</organism>
<comment type="caution">
    <text evidence="2">The sequence shown here is derived from an EMBL/GenBank/DDBJ whole genome shotgun (WGS) entry which is preliminary data.</text>
</comment>
<protein>
    <submittedName>
        <fullName evidence="2">Uncharacterized protein</fullName>
    </submittedName>
</protein>
<proteinExistence type="predicted"/>
<accession>A0AAE3M7H9</accession>
<sequence>MRKTLFIIFIVLSISGFSLYDFVDRGQVFFSIVPVFQSMGRLIYLIGRLIYETIPIGILVPMVLLILFLLISFLVKRIKRFRKKKYILRDTSNQNK</sequence>
<keyword evidence="3" id="KW-1185">Reference proteome</keyword>
<dbReference type="AlphaFoldDB" id="A0AAE3M7H9"/>
<reference evidence="2" key="1">
    <citation type="submission" date="2022-10" db="EMBL/GenBank/DDBJ databases">
        <authorList>
            <person name="Yu W.X."/>
        </authorList>
    </citation>
    <scope>NUCLEOTIDE SEQUENCE</scope>
    <source>
        <strain evidence="2">AAT</strain>
    </source>
</reference>